<evidence type="ECO:0000256" key="5">
    <source>
        <dbReference type="SAM" id="Phobius"/>
    </source>
</evidence>
<dbReference type="Proteomes" id="UP000001784">
    <property type="component" value="Chromosome"/>
</dbReference>
<dbReference type="PROSITE" id="PS50885">
    <property type="entry name" value="HAMP"/>
    <property type="match status" value="1"/>
</dbReference>
<dbReference type="CDD" id="cd11386">
    <property type="entry name" value="MCP_signal"/>
    <property type="match status" value="1"/>
</dbReference>
<feature type="region of interest" description="Disordered" evidence="4">
    <location>
        <begin position="804"/>
        <end position="832"/>
    </location>
</feature>
<dbReference type="PROSITE" id="PS50111">
    <property type="entry name" value="CHEMOTAXIS_TRANSDUC_2"/>
    <property type="match status" value="1"/>
</dbReference>
<keyword evidence="1" id="KW-0145">Chemotaxis</keyword>
<keyword evidence="5" id="KW-0472">Membrane</keyword>
<dbReference type="InterPro" id="IPR029151">
    <property type="entry name" value="Sensor-like_sf"/>
</dbReference>
<proteinExistence type="inferred from homology"/>
<dbReference type="HOGENOM" id="CLU_000445_107_12_7"/>
<reference evidence="8 9" key="1">
    <citation type="submission" date="2006-10" db="EMBL/GenBank/DDBJ databases">
        <title>Complete sequence of Syntrophobacter fumaroxidans MPOB.</title>
        <authorList>
            <consortium name="US DOE Joint Genome Institute"/>
            <person name="Copeland A."/>
            <person name="Lucas S."/>
            <person name="Lapidus A."/>
            <person name="Barry K."/>
            <person name="Detter J.C."/>
            <person name="Glavina del Rio T."/>
            <person name="Hammon N."/>
            <person name="Israni S."/>
            <person name="Pitluck S."/>
            <person name="Goltsman E.G."/>
            <person name="Martinez M."/>
            <person name="Schmutz J."/>
            <person name="Larimer F."/>
            <person name="Land M."/>
            <person name="Hauser L."/>
            <person name="Kyrpides N."/>
            <person name="Kim E."/>
            <person name="Boone D.R."/>
            <person name="Brockman F."/>
            <person name="Culley D."/>
            <person name="Ferry J."/>
            <person name="Gunsalus R."/>
            <person name="McInerney M.J."/>
            <person name="Morrison M."/>
            <person name="Plugge C."/>
            <person name="Rohlin L."/>
            <person name="Scholten J."/>
            <person name="Sieber J."/>
            <person name="Stams A.J.M."/>
            <person name="Worm P."/>
            <person name="Henstra A.M."/>
            <person name="Richardson P."/>
        </authorList>
    </citation>
    <scope>NUCLEOTIDE SEQUENCE [LARGE SCALE GENOMIC DNA]</scope>
    <source>
        <strain evidence="9">DSM 10017 / MPOB</strain>
    </source>
</reference>
<dbReference type="CDD" id="cd06225">
    <property type="entry name" value="HAMP"/>
    <property type="match status" value="1"/>
</dbReference>
<sequence>MIGRDFFTRSLRNKLVGTMLAITIIPILALSYLNYNYMAKQIEEDMDARLSANSRRISLQFDMSMNDRILEAASWAAVDVIHTATEIGGGQAGANTFLENVVKSFGTFDMVNILDRSGTCIASSMPQAIKMNFNDQKWFKDAMQGKEQVSDPGVDATIKQLFPASNGWTMIIAEPVIIQNEVRGVLAAYIKWETVNNVLQAMPVSNSGYTYLVDVTDHMLLAHGQTRELMGLKLNDPKINVPMVIAAYQAKPVGSIIYEFTNPQTKITAHRAVGFARSEGYGRFKKPWVVCTGAEYSEIFKALPEQRNRSFIFATVFGLFVALVTVFMSGRITRPILEAANTMGAVTANLDFTQTVKVRGRDEIARMGETFNTMVAKLRDTFGTIVQGNRQVSSAVERVKEISGRIVTNATEQSRRAQDVLNRIETMGQTASEVQLNAKESQQSYGDTAVSITQLTTSIQEIAKMAQSQAALVEEARDIVGLMGETAQQVAGRANQQQASAEQTALAAQSMTASIGDVANKASQADRQSEVSYQAAVEGRKAVEQVVLGMQSIAESSEQITEIIEVISDIADQTNLLALNAAIEAARAGEHGRGFAVVAEEVRKLAERTAESTKEISGLIKNSGERVKEGAELAGSSQKALANIVDAVGQTTGLIKEIDQATSEQRKNILQVAEAMERLRGLANEISGLTSEQGKRRERAGNIMQDVYQLSQNVSTSTQDQVRSADQVMQDVMNANKRAENITNMTTAQRERSQALQQIMQEMSNTALTNASGAKNSQQFSDRLAEVMADFSILIAQFRIEQSGGDGDGRPKLRTVAQPSVQAVSDELNLNS</sequence>
<name>A0LIT3_SYNFM</name>
<dbReference type="SUPFAM" id="SSF58104">
    <property type="entry name" value="Methyl-accepting chemotaxis protein (MCP) signaling domain"/>
    <property type="match status" value="3"/>
</dbReference>
<feature type="compositionally biased region" description="Polar residues" evidence="4">
    <location>
        <begin position="817"/>
        <end position="832"/>
    </location>
</feature>
<dbReference type="RefSeq" id="WP_011698505.1">
    <property type="nucleotide sequence ID" value="NC_008554.1"/>
</dbReference>
<dbReference type="OrthoDB" id="5523945at2"/>
<dbReference type="Gene3D" id="1.10.287.950">
    <property type="entry name" value="Methyl-accepting chemotaxis protein"/>
    <property type="match status" value="1"/>
</dbReference>
<dbReference type="Pfam" id="PF00672">
    <property type="entry name" value="HAMP"/>
    <property type="match status" value="1"/>
</dbReference>
<organism evidence="8 9">
    <name type="scientific">Syntrophobacter fumaroxidans (strain DSM 10017 / MPOB)</name>
    <dbReference type="NCBI Taxonomy" id="335543"/>
    <lineage>
        <taxon>Bacteria</taxon>
        <taxon>Pseudomonadati</taxon>
        <taxon>Thermodesulfobacteriota</taxon>
        <taxon>Syntrophobacteria</taxon>
        <taxon>Syntrophobacterales</taxon>
        <taxon>Syntrophobacteraceae</taxon>
        <taxon>Syntrophobacter</taxon>
    </lineage>
</organism>
<evidence type="ECO:0000256" key="1">
    <source>
        <dbReference type="ARBA" id="ARBA00022500"/>
    </source>
</evidence>
<dbReference type="InterPro" id="IPR051310">
    <property type="entry name" value="MCP_chemotaxis"/>
</dbReference>
<dbReference type="EMBL" id="CP000478">
    <property type="protein sequence ID" value="ABK17335.1"/>
    <property type="molecule type" value="Genomic_DNA"/>
</dbReference>
<keyword evidence="9" id="KW-1185">Reference proteome</keyword>
<dbReference type="KEGG" id="sfu:Sfum_1648"/>
<feature type="domain" description="HAMP" evidence="7">
    <location>
        <begin position="330"/>
        <end position="383"/>
    </location>
</feature>
<dbReference type="STRING" id="335543.Sfum_1648"/>
<dbReference type="InterPro" id="IPR004089">
    <property type="entry name" value="MCPsignal_dom"/>
</dbReference>
<evidence type="ECO:0000259" key="6">
    <source>
        <dbReference type="PROSITE" id="PS50111"/>
    </source>
</evidence>
<gene>
    <name evidence="8" type="ordered locus">Sfum_1648</name>
</gene>
<evidence type="ECO:0000313" key="8">
    <source>
        <dbReference type="EMBL" id="ABK17335.1"/>
    </source>
</evidence>
<feature type="transmembrane region" description="Helical" evidence="5">
    <location>
        <begin position="311"/>
        <end position="330"/>
    </location>
</feature>
<feature type="transmembrane region" description="Helical" evidence="5">
    <location>
        <begin position="15"/>
        <end position="33"/>
    </location>
</feature>
<dbReference type="AlphaFoldDB" id="A0LIT3"/>
<dbReference type="Gene3D" id="6.10.340.10">
    <property type="match status" value="1"/>
</dbReference>
<keyword evidence="5" id="KW-0812">Transmembrane</keyword>
<accession>A0LIT3</accession>
<dbReference type="PANTHER" id="PTHR43531">
    <property type="entry name" value="PROTEIN ICFG"/>
    <property type="match status" value="1"/>
</dbReference>
<dbReference type="GO" id="GO:0005886">
    <property type="term" value="C:plasma membrane"/>
    <property type="evidence" value="ECO:0007669"/>
    <property type="project" value="TreeGrafter"/>
</dbReference>
<evidence type="ECO:0000256" key="2">
    <source>
        <dbReference type="ARBA" id="ARBA00029447"/>
    </source>
</evidence>
<dbReference type="Pfam" id="PF00015">
    <property type="entry name" value="MCPsignal"/>
    <property type="match status" value="1"/>
</dbReference>
<dbReference type="InterPro" id="IPR003660">
    <property type="entry name" value="HAMP_dom"/>
</dbReference>
<dbReference type="SMART" id="SM00304">
    <property type="entry name" value="HAMP"/>
    <property type="match status" value="2"/>
</dbReference>
<dbReference type="SUPFAM" id="SSF103190">
    <property type="entry name" value="Sensory domain-like"/>
    <property type="match status" value="1"/>
</dbReference>
<dbReference type="GO" id="GO:0007165">
    <property type="term" value="P:signal transduction"/>
    <property type="evidence" value="ECO:0007669"/>
    <property type="project" value="UniProtKB-KW"/>
</dbReference>
<dbReference type="PRINTS" id="PR00260">
    <property type="entry name" value="CHEMTRNSDUCR"/>
</dbReference>
<keyword evidence="3" id="KW-0807">Transducer</keyword>
<dbReference type="eggNOG" id="COG0840">
    <property type="taxonomic scope" value="Bacteria"/>
</dbReference>
<dbReference type="InParanoid" id="A0LIT3"/>
<protein>
    <submittedName>
        <fullName evidence="8">Methyl-accepting chemotaxis sensory transducer</fullName>
    </submittedName>
</protein>
<dbReference type="GO" id="GO:0004888">
    <property type="term" value="F:transmembrane signaling receptor activity"/>
    <property type="evidence" value="ECO:0007669"/>
    <property type="project" value="InterPro"/>
</dbReference>
<evidence type="ECO:0000313" key="9">
    <source>
        <dbReference type="Proteomes" id="UP000001784"/>
    </source>
</evidence>
<evidence type="ECO:0000259" key="7">
    <source>
        <dbReference type="PROSITE" id="PS50885"/>
    </source>
</evidence>
<dbReference type="InterPro" id="IPR004090">
    <property type="entry name" value="Chemotax_Me-accpt_rcpt"/>
</dbReference>
<dbReference type="eggNOG" id="COG5000">
    <property type="taxonomic scope" value="Bacteria"/>
</dbReference>
<feature type="domain" description="Methyl-accepting transducer" evidence="6">
    <location>
        <begin position="472"/>
        <end position="694"/>
    </location>
</feature>
<dbReference type="GO" id="GO:0006935">
    <property type="term" value="P:chemotaxis"/>
    <property type="evidence" value="ECO:0007669"/>
    <property type="project" value="UniProtKB-KW"/>
</dbReference>
<comment type="similarity">
    <text evidence="2">Belongs to the methyl-accepting chemotaxis (MCP) protein family.</text>
</comment>
<evidence type="ECO:0000256" key="3">
    <source>
        <dbReference type="PROSITE-ProRule" id="PRU00284"/>
    </source>
</evidence>
<dbReference type="SMART" id="SM00283">
    <property type="entry name" value="MA"/>
    <property type="match status" value="1"/>
</dbReference>
<keyword evidence="5" id="KW-1133">Transmembrane helix</keyword>
<dbReference type="PANTHER" id="PTHR43531:SF11">
    <property type="entry name" value="METHYL-ACCEPTING CHEMOTAXIS PROTEIN 3"/>
    <property type="match status" value="1"/>
</dbReference>
<dbReference type="Gene3D" id="3.30.450.20">
    <property type="entry name" value="PAS domain"/>
    <property type="match status" value="1"/>
</dbReference>
<evidence type="ECO:0000256" key="4">
    <source>
        <dbReference type="SAM" id="MobiDB-lite"/>
    </source>
</evidence>